<sequence length="256" mass="28827">MDRSFLSGNQLIRISRAFVCIRTATYEDKQESDFLKWAFLRRSGGKLRNFGLCILSPDGKTQLRRSVRGPNFVYTNSNAMVADLRMIAKQYPEKKTVKEPSPIIPQMKSVRLGINVASCEGLPSVVIIGKNQAEIGQLNKKLSGVIWDEELAGKFIYASTTNSDDLKNVSGVILKTGILVIRPDAYGLKGQIIKAINKDVSRDDLKNILSHVANTFTRNWKIHRLHVRNGRQNGKIWETEVPVPNRGGIEVQRPRR</sequence>
<dbReference type="EMBL" id="UINC01129862">
    <property type="protein sequence ID" value="SVD10545.1"/>
    <property type="molecule type" value="Genomic_DNA"/>
</dbReference>
<protein>
    <submittedName>
        <fullName evidence="1">Uncharacterized protein</fullName>
    </submittedName>
</protein>
<organism evidence="1">
    <name type="scientific">marine metagenome</name>
    <dbReference type="NCBI Taxonomy" id="408172"/>
    <lineage>
        <taxon>unclassified sequences</taxon>
        <taxon>metagenomes</taxon>
        <taxon>ecological metagenomes</taxon>
    </lineage>
</organism>
<reference evidence="1" key="1">
    <citation type="submission" date="2018-05" db="EMBL/GenBank/DDBJ databases">
        <authorList>
            <person name="Lanie J.A."/>
            <person name="Ng W.-L."/>
            <person name="Kazmierczak K.M."/>
            <person name="Andrzejewski T.M."/>
            <person name="Davidsen T.M."/>
            <person name="Wayne K.J."/>
            <person name="Tettelin H."/>
            <person name="Glass J.I."/>
            <person name="Rusch D."/>
            <person name="Podicherti R."/>
            <person name="Tsui H.-C.T."/>
            <person name="Winkler M.E."/>
        </authorList>
    </citation>
    <scope>NUCLEOTIDE SEQUENCE</scope>
</reference>
<dbReference type="AlphaFoldDB" id="A0A382SM59"/>
<evidence type="ECO:0000313" key="1">
    <source>
        <dbReference type="EMBL" id="SVD10545.1"/>
    </source>
</evidence>
<gene>
    <name evidence="1" type="ORF">METZ01_LOCUS363399</name>
</gene>
<name>A0A382SM59_9ZZZZ</name>
<proteinExistence type="predicted"/>
<accession>A0A382SM59</accession>